<sequence length="195" mass="22453">MQFEIGGDLLQGEEKSGISQTEQPINQTDPTTDDLQWKLKSDIFKGYGWKEPIVFKIKPERKMKCKPAQTEQPISNQSDPTTDDLQWKLKSEIFKGYGWKEPIVFKIKPERKMKCKPAQTEPVAAAASSEEQPQVEIDVDASSTENTEEETQPTFVFSTMAAWRALWQTVRQAFISLKMVLTRSWRRMGQCWKTS</sequence>
<gene>
    <name evidence="2" type="ORF">PLEPLA_LOCUS47138</name>
</gene>
<dbReference type="Proteomes" id="UP001153269">
    <property type="component" value="Unassembled WGS sequence"/>
</dbReference>
<organism evidence="2 3">
    <name type="scientific">Pleuronectes platessa</name>
    <name type="common">European plaice</name>
    <dbReference type="NCBI Taxonomy" id="8262"/>
    <lineage>
        <taxon>Eukaryota</taxon>
        <taxon>Metazoa</taxon>
        <taxon>Chordata</taxon>
        <taxon>Craniata</taxon>
        <taxon>Vertebrata</taxon>
        <taxon>Euteleostomi</taxon>
        <taxon>Actinopterygii</taxon>
        <taxon>Neopterygii</taxon>
        <taxon>Teleostei</taxon>
        <taxon>Neoteleostei</taxon>
        <taxon>Acanthomorphata</taxon>
        <taxon>Carangaria</taxon>
        <taxon>Pleuronectiformes</taxon>
        <taxon>Pleuronectoidei</taxon>
        <taxon>Pleuronectidae</taxon>
        <taxon>Pleuronectes</taxon>
    </lineage>
</organism>
<dbReference type="EMBL" id="CADEAL010004425">
    <property type="protein sequence ID" value="CAB1459301.1"/>
    <property type="molecule type" value="Genomic_DNA"/>
</dbReference>
<reference evidence="2" key="1">
    <citation type="submission" date="2020-03" db="EMBL/GenBank/DDBJ databases">
        <authorList>
            <person name="Weist P."/>
        </authorList>
    </citation>
    <scope>NUCLEOTIDE SEQUENCE</scope>
</reference>
<feature type="region of interest" description="Disordered" evidence="1">
    <location>
        <begin position="1"/>
        <end position="34"/>
    </location>
</feature>
<keyword evidence="3" id="KW-1185">Reference proteome</keyword>
<name>A0A9N7ZCU3_PLEPL</name>
<dbReference type="AlphaFoldDB" id="A0A9N7ZCU3"/>
<feature type="compositionally biased region" description="Polar residues" evidence="1">
    <location>
        <begin position="69"/>
        <end position="83"/>
    </location>
</feature>
<evidence type="ECO:0000313" key="2">
    <source>
        <dbReference type="EMBL" id="CAB1459301.1"/>
    </source>
</evidence>
<evidence type="ECO:0000313" key="3">
    <source>
        <dbReference type="Proteomes" id="UP001153269"/>
    </source>
</evidence>
<feature type="region of interest" description="Disordered" evidence="1">
    <location>
        <begin position="64"/>
        <end position="83"/>
    </location>
</feature>
<feature type="compositionally biased region" description="Polar residues" evidence="1">
    <location>
        <begin position="17"/>
        <end position="34"/>
    </location>
</feature>
<evidence type="ECO:0000256" key="1">
    <source>
        <dbReference type="SAM" id="MobiDB-lite"/>
    </source>
</evidence>
<proteinExistence type="predicted"/>
<protein>
    <submittedName>
        <fullName evidence="2">Uncharacterized protein</fullName>
    </submittedName>
</protein>
<accession>A0A9N7ZCU3</accession>
<comment type="caution">
    <text evidence="2">The sequence shown here is derived from an EMBL/GenBank/DDBJ whole genome shotgun (WGS) entry which is preliminary data.</text>
</comment>